<dbReference type="EMBL" id="JANCYU010000059">
    <property type="protein sequence ID" value="KAK4528087.1"/>
    <property type="molecule type" value="Genomic_DNA"/>
</dbReference>
<dbReference type="AlphaFoldDB" id="A0AAV9IKW3"/>
<evidence type="ECO:0000313" key="3">
    <source>
        <dbReference type="Proteomes" id="UP001300502"/>
    </source>
</evidence>
<accession>A0AAV9IKW3</accession>
<reference evidence="2 3" key="1">
    <citation type="submission" date="2022-07" db="EMBL/GenBank/DDBJ databases">
        <title>Genome-wide signatures of adaptation to extreme environments.</title>
        <authorList>
            <person name="Cho C.H."/>
            <person name="Yoon H.S."/>
        </authorList>
    </citation>
    <scope>NUCLEOTIDE SEQUENCE [LARGE SCALE GENOMIC DNA]</scope>
    <source>
        <strain evidence="2 3">108.79 E11</strain>
    </source>
</reference>
<keyword evidence="3" id="KW-1185">Reference proteome</keyword>
<protein>
    <submittedName>
        <fullName evidence="2">Uncharacterized protein</fullName>
    </submittedName>
</protein>
<name>A0AAV9IKW3_9RHOD</name>
<feature type="compositionally biased region" description="Basic and acidic residues" evidence="1">
    <location>
        <begin position="38"/>
        <end position="49"/>
    </location>
</feature>
<evidence type="ECO:0000256" key="1">
    <source>
        <dbReference type="SAM" id="MobiDB-lite"/>
    </source>
</evidence>
<sequence>MSSLWQRMNEARKNFQSRKGGGGTTMDRNANGDVPMSPREENSSVHSEHSVASAYSDGIDFTSEEDSVGSPSSPSNAAVAPSLSSPLSKSLPGSLESMMKRWSLSTYHNTSDNNNNKKRLQETTTRPVDIPSSPVDNSPVASAPQGSGGGWSPPRKGHVEKAANVTKSFRDVWLTPD</sequence>
<evidence type="ECO:0000313" key="2">
    <source>
        <dbReference type="EMBL" id="KAK4528087.1"/>
    </source>
</evidence>
<feature type="compositionally biased region" description="Low complexity" evidence="1">
    <location>
        <begin position="68"/>
        <end position="93"/>
    </location>
</feature>
<proteinExistence type="predicted"/>
<comment type="caution">
    <text evidence="2">The sequence shown here is derived from an EMBL/GenBank/DDBJ whole genome shotgun (WGS) entry which is preliminary data.</text>
</comment>
<dbReference type="Proteomes" id="UP001300502">
    <property type="component" value="Unassembled WGS sequence"/>
</dbReference>
<organism evidence="2 3">
    <name type="scientific">Galdieria yellowstonensis</name>
    <dbReference type="NCBI Taxonomy" id="3028027"/>
    <lineage>
        <taxon>Eukaryota</taxon>
        <taxon>Rhodophyta</taxon>
        <taxon>Bangiophyceae</taxon>
        <taxon>Galdieriales</taxon>
        <taxon>Galdieriaceae</taxon>
        <taxon>Galdieria</taxon>
    </lineage>
</organism>
<feature type="region of interest" description="Disordered" evidence="1">
    <location>
        <begin position="106"/>
        <end position="177"/>
    </location>
</feature>
<feature type="region of interest" description="Disordered" evidence="1">
    <location>
        <begin position="1"/>
        <end position="93"/>
    </location>
</feature>
<gene>
    <name evidence="2" type="ORF">GAYE_SCF48G6021</name>
</gene>